<organism evidence="1 2">
    <name type="scientific">Afipia clevelandensis ATCC 49720</name>
    <dbReference type="NCBI Taxonomy" id="883079"/>
    <lineage>
        <taxon>Bacteria</taxon>
        <taxon>Pseudomonadati</taxon>
        <taxon>Pseudomonadota</taxon>
        <taxon>Alphaproteobacteria</taxon>
        <taxon>Hyphomicrobiales</taxon>
        <taxon>Nitrobacteraceae</taxon>
        <taxon>Afipia</taxon>
    </lineage>
</organism>
<proteinExistence type="predicted"/>
<dbReference type="OrthoDB" id="1407586at2"/>
<protein>
    <recommendedName>
        <fullName evidence="3">Amidohydrolase-related domain-containing protein</fullName>
    </recommendedName>
</protein>
<name>K8P8S8_9BRAD</name>
<comment type="caution">
    <text evidence="1">The sequence shown here is derived from an EMBL/GenBank/DDBJ whole genome shotgun (WGS) entry which is preliminary data.</text>
</comment>
<keyword evidence="2" id="KW-1185">Reference proteome</keyword>
<dbReference type="AlphaFoldDB" id="K8P8S8"/>
<reference evidence="1 2" key="1">
    <citation type="submission" date="2012-04" db="EMBL/GenBank/DDBJ databases">
        <title>The Genome Sequence of Afipia clevelandensis ATCC 49720.</title>
        <authorList>
            <consortium name="The Broad Institute Genome Sequencing Platform"/>
            <person name="Earl A."/>
            <person name="Ward D."/>
            <person name="Feldgarden M."/>
            <person name="Gevers D."/>
            <person name="Huys G."/>
            <person name="Walker B."/>
            <person name="Young S.K."/>
            <person name="Zeng Q."/>
            <person name="Gargeya S."/>
            <person name="Fitzgerald M."/>
            <person name="Haas B."/>
            <person name="Abouelleil A."/>
            <person name="Alvarado L."/>
            <person name="Arachchi H.M."/>
            <person name="Berlin A."/>
            <person name="Chapman S.B."/>
            <person name="Goldberg J."/>
            <person name="Griggs A."/>
            <person name="Gujja S."/>
            <person name="Hansen M."/>
            <person name="Howarth C."/>
            <person name="Imamovic A."/>
            <person name="Larimer J."/>
            <person name="McCowen C."/>
            <person name="Montmayeur A."/>
            <person name="Murphy C."/>
            <person name="Neiman D."/>
            <person name="Pearson M."/>
            <person name="Priest M."/>
            <person name="Roberts A."/>
            <person name="Saif S."/>
            <person name="Shea T."/>
            <person name="Sisk P."/>
            <person name="Sykes S."/>
            <person name="Wortman J."/>
            <person name="Nusbaum C."/>
            <person name="Birren B."/>
        </authorList>
    </citation>
    <scope>NUCLEOTIDE SEQUENCE [LARGE SCALE GENOMIC DNA]</scope>
    <source>
        <strain evidence="1 2">ATCC 49720</strain>
    </source>
</reference>
<accession>K8P8S8</accession>
<gene>
    <name evidence="1" type="ORF">HMPREF9696_02257</name>
</gene>
<sequence length="90" mass="10095">MIIDAWMQHPNARWIGDPMFGSLRRAAIQAKWWTTCAETPNIASCSGSNHPFWPAGDCIEGLDKLQLGETSQVAFLESNAKRMFKLAQRS</sequence>
<dbReference type="Proteomes" id="UP000001095">
    <property type="component" value="Unassembled WGS sequence"/>
</dbReference>
<evidence type="ECO:0000313" key="1">
    <source>
        <dbReference type="EMBL" id="EKS36045.1"/>
    </source>
</evidence>
<evidence type="ECO:0000313" key="2">
    <source>
        <dbReference type="Proteomes" id="UP000001095"/>
    </source>
</evidence>
<evidence type="ECO:0008006" key="3">
    <source>
        <dbReference type="Google" id="ProtNLM"/>
    </source>
</evidence>
<dbReference type="HOGENOM" id="CLU_2434314_0_0_5"/>
<dbReference type="EMBL" id="AGWY01000008">
    <property type="protein sequence ID" value="EKS36045.1"/>
    <property type="molecule type" value="Genomic_DNA"/>
</dbReference>
<dbReference type="RefSeq" id="WP_002713123.1">
    <property type="nucleotide sequence ID" value="NZ_KB375281.1"/>
</dbReference>